<evidence type="ECO:0000256" key="1">
    <source>
        <dbReference type="SAM" id="MobiDB-lite"/>
    </source>
</evidence>
<proteinExistence type="predicted"/>
<feature type="region of interest" description="Disordered" evidence="1">
    <location>
        <begin position="32"/>
        <end position="325"/>
    </location>
</feature>
<evidence type="ECO:0000313" key="2">
    <source>
        <dbReference type="EMBL" id="SET77625.1"/>
    </source>
</evidence>
<accession>A0A1I0H2C0</accession>
<keyword evidence="3" id="KW-1185">Reference proteome</keyword>
<feature type="compositionally biased region" description="Basic and acidic residues" evidence="1">
    <location>
        <begin position="197"/>
        <end position="207"/>
    </location>
</feature>
<organism evidence="2 3">
    <name type="scientific">Hymenobacter actinosclerus</name>
    <dbReference type="NCBI Taxonomy" id="82805"/>
    <lineage>
        <taxon>Bacteria</taxon>
        <taxon>Pseudomonadati</taxon>
        <taxon>Bacteroidota</taxon>
        <taxon>Cytophagia</taxon>
        <taxon>Cytophagales</taxon>
        <taxon>Hymenobacteraceae</taxon>
        <taxon>Hymenobacter</taxon>
    </lineage>
</organism>
<dbReference type="STRING" id="82805.SAMN04487998_2714"/>
<gene>
    <name evidence="2" type="ORF">SAMN04487998_2714</name>
</gene>
<dbReference type="AlphaFoldDB" id="A0A1I0H2C0"/>
<dbReference type="EMBL" id="FOHS01000003">
    <property type="protein sequence ID" value="SET77625.1"/>
    <property type="molecule type" value="Genomic_DNA"/>
</dbReference>
<evidence type="ECO:0000313" key="3">
    <source>
        <dbReference type="Proteomes" id="UP000198697"/>
    </source>
</evidence>
<reference evidence="3" key="1">
    <citation type="submission" date="2016-10" db="EMBL/GenBank/DDBJ databases">
        <authorList>
            <person name="Varghese N."/>
            <person name="Submissions S."/>
        </authorList>
    </citation>
    <scope>NUCLEOTIDE SEQUENCE [LARGE SCALE GENOMIC DNA]</scope>
    <source>
        <strain evidence="3">DSM 15310</strain>
    </source>
</reference>
<name>A0A1I0H2C0_9BACT</name>
<dbReference type="Proteomes" id="UP000198697">
    <property type="component" value="Unassembled WGS sequence"/>
</dbReference>
<protein>
    <submittedName>
        <fullName evidence="2">Uncharacterized protein</fullName>
    </submittedName>
</protein>
<sequence>MVFQINKKTRLRNVPATAAYVAAVPPKLSLLMSDDTQKPATPPATPENALPPALQTPANTPAEQPVANDEFNHEQNEVAGASRGEFGRQSDQGATQGGYGNEASRGVDTYAGPPVQAPATSGYVGERAQTKDGIPSTENGSFGTVAVGAGHDAPESAVGPLFGNDNDAPKGVGSAYAPNYGSSSLGGQSNTEPGPNEQHRNQREDYIPGHPEGGPDGQRTGQAQGNAGYGRGEADATPPTSADRSGYEAAGSANSEGSEPQGFGSKGGSYNDEYANPEPAATDGSPAKGDFDKQQAARNYGQASDERTNAPDSPDYGAAPGPPEK</sequence>
<feature type="compositionally biased region" description="Polar residues" evidence="1">
    <location>
        <begin position="180"/>
        <end position="193"/>
    </location>
</feature>